<dbReference type="CDD" id="cd01392">
    <property type="entry name" value="HTH_LacI"/>
    <property type="match status" value="1"/>
</dbReference>
<dbReference type="InterPro" id="IPR010982">
    <property type="entry name" value="Lambda_DNA-bd_dom_sf"/>
</dbReference>
<evidence type="ECO:0000313" key="6">
    <source>
        <dbReference type="EMBL" id="MCH9275578.1"/>
    </source>
</evidence>
<name>A0ABS9VU23_9BIFI</name>
<evidence type="ECO:0000313" key="5">
    <source>
        <dbReference type="EMBL" id="MCH9275547.1"/>
    </source>
</evidence>
<keyword evidence="2" id="KW-0238">DNA-binding</keyword>
<dbReference type="Gene3D" id="1.10.260.40">
    <property type="entry name" value="lambda repressor-like DNA-binding domains"/>
    <property type="match status" value="1"/>
</dbReference>
<evidence type="ECO:0000313" key="7">
    <source>
        <dbReference type="Proteomes" id="UP000710815"/>
    </source>
</evidence>
<dbReference type="PANTHER" id="PTHR30146">
    <property type="entry name" value="LACI-RELATED TRANSCRIPTIONAL REPRESSOR"/>
    <property type="match status" value="1"/>
</dbReference>
<proteinExistence type="predicted"/>
<dbReference type="PROSITE" id="PS50932">
    <property type="entry name" value="HTH_LACI_2"/>
    <property type="match status" value="1"/>
</dbReference>
<dbReference type="InterPro" id="IPR028082">
    <property type="entry name" value="Peripla_BP_I"/>
</dbReference>
<dbReference type="SUPFAM" id="SSF53822">
    <property type="entry name" value="Periplasmic binding protein-like I"/>
    <property type="match status" value="1"/>
</dbReference>
<dbReference type="SUPFAM" id="SSF47413">
    <property type="entry name" value="lambda repressor-like DNA-binding domains"/>
    <property type="match status" value="1"/>
</dbReference>
<dbReference type="EMBL" id="JAFEJT020000013">
    <property type="protein sequence ID" value="MCH9275547.1"/>
    <property type="molecule type" value="Genomic_DNA"/>
</dbReference>
<feature type="domain" description="HTH lacI-type" evidence="4">
    <location>
        <begin position="8"/>
        <end position="62"/>
    </location>
</feature>
<gene>
    <name evidence="5" type="ORF">JS533_004545</name>
    <name evidence="6" type="ORF">JS533_004730</name>
</gene>
<evidence type="ECO:0000259" key="4">
    <source>
        <dbReference type="PROSITE" id="PS50932"/>
    </source>
</evidence>
<keyword evidence="7" id="KW-1185">Reference proteome</keyword>
<dbReference type="Gene3D" id="3.40.50.2300">
    <property type="match status" value="2"/>
</dbReference>
<reference evidence="6" key="3">
    <citation type="submission" date="2022-03" db="EMBL/GenBank/DDBJ databases">
        <authorList>
            <person name="Lugli G.A."/>
            <person name="Calvete-Torre I."/>
            <person name="Alessandri G."/>
            <person name="Milani C."/>
            <person name="Turroni F."/>
            <person name="Laiolo P."/>
            <person name="Ossiprandi M.C."/>
            <person name="Margolles A."/>
            <person name="Ruiz L."/>
            <person name="Ventura M."/>
        </authorList>
    </citation>
    <scope>NUCLEOTIDE SEQUENCE</scope>
    <source>
        <strain evidence="6">MA1</strain>
    </source>
</reference>
<keyword evidence="3" id="KW-0804">Transcription</keyword>
<reference evidence="6 7" key="1">
    <citation type="journal article" date="2021" name="Environ. Microbiol.">
        <title>Genetic insights into the dark matter of the mammalian gut microbiota through targeted genome reconstruction.</title>
        <authorList>
            <person name="Lugli G.A."/>
            <person name="Alessandri G."/>
            <person name="Milani C."/>
            <person name="Viappiani A."/>
            <person name="Fontana F."/>
            <person name="Tarracchini C."/>
            <person name="Mancabelli L."/>
            <person name="Argentini C."/>
            <person name="Ruiz L."/>
            <person name="Margolles A."/>
            <person name="van Sinderen D."/>
            <person name="Turroni F."/>
            <person name="Ventura M."/>
        </authorList>
    </citation>
    <scope>NUCLEOTIDE SEQUENCE [LARGE SCALE GENOMIC DNA]</scope>
    <source>
        <strain evidence="6 7">MA1</strain>
    </source>
</reference>
<keyword evidence="1" id="KW-0805">Transcription regulation</keyword>
<evidence type="ECO:0000256" key="2">
    <source>
        <dbReference type="ARBA" id="ARBA00023125"/>
    </source>
</evidence>
<accession>A0ABS9VU23</accession>
<dbReference type="Proteomes" id="UP000710815">
    <property type="component" value="Unassembled WGS sequence"/>
</dbReference>
<dbReference type="SMART" id="SM00354">
    <property type="entry name" value="HTH_LACI"/>
    <property type="match status" value="1"/>
</dbReference>
<dbReference type="InterPro" id="IPR046335">
    <property type="entry name" value="LacI/GalR-like_sensor"/>
</dbReference>
<reference evidence="6 7" key="2">
    <citation type="journal article" date="2021" name="Syst. Appl. Microbiol.">
        <title>Phylogenetic classification of ten novel species belonging to the genus Bifidobacterium comprising B. phasiani sp. nov., B. pongonis sp. nov., B. saguinibicoloris sp. nov., B. colobi sp. nov., B. simiiventris sp. nov., B. santillanense sp. nov., B. miconis sp. nov., B. amazonense sp. nov., B. pluvialisilvae sp. nov., and B. miconisargentati sp. nov.</title>
        <authorList>
            <person name="Lugli G.A."/>
            <person name="Calvete-Torre I."/>
            <person name="Alessandri G."/>
            <person name="Milani C."/>
            <person name="Turroni F."/>
            <person name="Laiolo P."/>
            <person name="Ossiprandi M.C."/>
            <person name="Margolles A."/>
            <person name="Ruiz L."/>
            <person name="Ventura M."/>
        </authorList>
    </citation>
    <scope>NUCLEOTIDE SEQUENCE [LARGE SCALE GENOMIC DNA]</scope>
    <source>
        <strain evidence="6 7">MA1</strain>
    </source>
</reference>
<organism evidence="6 7">
    <name type="scientific">Bifidobacterium amazonense</name>
    <dbReference type="NCBI Taxonomy" id="2809027"/>
    <lineage>
        <taxon>Bacteria</taxon>
        <taxon>Bacillati</taxon>
        <taxon>Actinomycetota</taxon>
        <taxon>Actinomycetes</taxon>
        <taxon>Bifidobacteriales</taxon>
        <taxon>Bifidobacteriaceae</taxon>
        <taxon>Bifidobacterium</taxon>
    </lineage>
</organism>
<sequence>MARTAKKVSASDIAKQDGVSLATVSKVINGRPDVADDTRRRIEEIIRQTGYTKRGYAPAQSRIVEVVLPPNLPSGADSLINEAAARSNDVDLVFSIRQIAKTDESREHLLKRIAEDDPAGIILILDDTKPNELDAFSSWNIPLVLIDLPGVVAQSRLSAGVDNWTGGLMAGRYLVERGHTRVATIQGRATSLASSARLSGFVGALTEAGLALPDQYNLRGDFLPESGRKATLELFELDEPPTAIFAFNDLMAMGVYQAASQLGLRIPDDLSVLGFDNVFPSMYLHPALSTIAQPFRDLMDAAIDMIEDNLDGRLGEGVHRVVLPPRLVERGSVAAPRAR</sequence>
<dbReference type="InterPro" id="IPR000843">
    <property type="entry name" value="HTH_LacI"/>
</dbReference>
<evidence type="ECO:0000256" key="1">
    <source>
        <dbReference type="ARBA" id="ARBA00023015"/>
    </source>
</evidence>
<comment type="caution">
    <text evidence="6">The sequence shown here is derived from an EMBL/GenBank/DDBJ whole genome shotgun (WGS) entry which is preliminary data.</text>
</comment>
<dbReference type="PANTHER" id="PTHR30146:SF153">
    <property type="entry name" value="LACTOSE OPERON REPRESSOR"/>
    <property type="match status" value="1"/>
</dbReference>
<protein>
    <submittedName>
        <fullName evidence="6">LacI family transcriptional regulator</fullName>
    </submittedName>
</protein>
<dbReference type="Pfam" id="PF13377">
    <property type="entry name" value="Peripla_BP_3"/>
    <property type="match status" value="1"/>
</dbReference>
<dbReference type="RefSeq" id="WP_241513330.1">
    <property type="nucleotide sequence ID" value="NZ_JAFEJT020000013.1"/>
</dbReference>
<dbReference type="Pfam" id="PF00356">
    <property type="entry name" value="LacI"/>
    <property type="match status" value="1"/>
</dbReference>
<evidence type="ECO:0000256" key="3">
    <source>
        <dbReference type="ARBA" id="ARBA00023163"/>
    </source>
</evidence>
<dbReference type="EMBL" id="JAFEJT020000013">
    <property type="protein sequence ID" value="MCH9275578.1"/>
    <property type="molecule type" value="Genomic_DNA"/>
</dbReference>